<sequence length="129" mass="13605">MTASDASAGPYRLSSGAAESSRKASAVSIGSASPIAITARTVSGIRADELDTNIASIDGTYWTTVTFCSRISVDRYSGSRWPSGRAMTRRAPVCRVQKNSHTETSKVIGVLSITASSAVSWYSPCIQHS</sequence>
<dbReference type="EMBL" id="BAAARB010000003">
    <property type="protein sequence ID" value="GAA2371340.1"/>
    <property type="molecule type" value="Genomic_DNA"/>
</dbReference>
<evidence type="ECO:0000313" key="2">
    <source>
        <dbReference type="EMBL" id="GAA2371340.1"/>
    </source>
</evidence>
<accession>A0ABN3H8W7</accession>
<comment type="caution">
    <text evidence="2">The sequence shown here is derived from an EMBL/GenBank/DDBJ whole genome shotgun (WGS) entry which is preliminary data.</text>
</comment>
<gene>
    <name evidence="2" type="ORF">GCM10009855_08310</name>
</gene>
<feature type="region of interest" description="Disordered" evidence="1">
    <location>
        <begin position="1"/>
        <end position="21"/>
    </location>
</feature>
<reference evidence="2 3" key="1">
    <citation type="journal article" date="2019" name="Int. J. Syst. Evol. Microbiol.">
        <title>The Global Catalogue of Microorganisms (GCM) 10K type strain sequencing project: providing services to taxonomists for standard genome sequencing and annotation.</title>
        <authorList>
            <consortium name="The Broad Institute Genomics Platform"/>
            <consortium name="The Broad Institute Genome Sequencing Center for Infectious Disease"/>
            <person name="Wu L."/>
            <person name="Ma J."/>
        </authorList>
    </citation>
    <scope>NUCLEOTIDE SEQUENCE [LARGE SCALE GENOMIC DNA]</scope>
    <source>
        <strain evidence="2 3">JCM 16227</strain>
    </source>
</reference>
<evidence type="ECO:0000256" key="1">
    <source>
        <dbReference type="SAM" id="MobiDB-lite"/>
    </source>
</evidence>
<keyword evidence="3" id="KW-1185">Reference proteome</keyword>
<evidence type="ECO:0000313" key="3">
    <source>
        <dbReference type="Proteomes" id="UP001501170"/>
    </source>
</evidence>
<protein>
    <submittedName>
        <fullName evidence="2">Uncharacterized protein</fullName>
    </submittedName>
</protein>
<proteinExistence type="predicted"/>
<dbReference type="Proteomes" id="UP001501170">
    <property type="component" value="Unassembled WGS sequence"/>
</dbReference>
<name>A0ABN3H8W7_9ACTN</name>
<organism evidence="2 3">
    <name type="scientific">Gordonia cholesterolivorans</name>
    <dbReference type="NCBI Taxonomy" id="559625"/>
    <lineage>
        <taxon>Bacteria</taxon>
        <taxon>Bacillati</taxon>
        <taxon>Actinomycetota</taxon>
        <taxon>Actinomycetes</taxon>
        <taxon>Mycobacteriales</taxon>
        <taxon>Gordoniaceae</taxon>
        <taxon>Gordonia</taxon>
    </lineage>
</organism>